<protein>
    <submittedName>
        <fullName evidence="1">Uncharacterized protein</fullName>
    </submittedName>
</protein>
<sequence length="98" mass="10800">MTSEGYCGQRNLRQLSIEWLQINSTFYSSSLLTLEAKLSLIYLELFTGSDCGCQLTEAFTTGGGHTLPTWGEAADQVQGLTKEREVIKGECSISLPFE</sequence>
<dbReference type="Proteomes" id="UP001651158">
    <property type="component" value="Unassembled WGS sequence"/>
</dbReference>
<proteinExistence type="predicted"/>
<dbReference type="EMBL" id="JAKROA010000009">
    <property type="protein sequence ID" value="KAL5105130.1"/>
    <property type="molecule type" value="Genomic_DNA"/>
</dbReference>
<reference evidence="1 2" key="1">
    <citation type="journal article" date="2022" name="Front. Cell. Infect. Microbiol.">
        <title>The Genomes of Two Strains of Taenia crassiceps the Animal Model for the Study of Human Cysticercosis.</title>
        <authorList>
            <person name="Bobes R.J."/>
            <person name="Estrada K."/>
            <person name="Rios-Valencia D.G."/>
            <person name="Calderon-Gallegos A."/>
            <person name="de la Torre P."/>
            <person name="Carrero J.C."/>
            <person name="Sanchez-Flores A."/>
            <person name="Laclette J.P."/>
        </authorList>
    </citation>
    <scope>NUCLEOTIDE SEQUENCE [LARGE SCALE GENOMIC DNA]</scope>
    <source>
        <strain evidence="1">WFUcys</strain>
    </source>
</reference>
<keyword evidence="2" id="KW-1185">Reference proteome</keyword>
<evidence type="ECO:0000313" key="1">
    <source>
        <dbReference type="EMBL" id="KAL5105130.1"/>
    </source>
</evidence>
<accession>A0ABR4Q6W5</accession>
<gene>
    <name evidence="1" type="ORF">TcWFU_002619</name>
</gene>
<comment type="caution">
    <text evidence="1">The sequence shown here is derived from an EMBL/GenBank/DDBJ whole genome shotgun (WGS) entry which is preliminary data.</text>
</comment>
<organism evidence="1 2">
    <name type="scientific">Taenia crassiceps</name>
    <dbReference type="NCBI Taxonomy" id="6207"/>
    <lineage>
        <taxon>Eukaryota</taxon>
        <taxon>Metazoa</taxon>
        <taxon>Spiralia</taxon>
        <taxon>Lophotrochozoa</taxon>
        <taxon>Platyhelminthes</taxon>
        <taxon>Cestoda</taxon>
        <taxon>Eucestoda</taxon>
        <taxon>Cyclophyllidea</taxon>
        <taxon>Taeniidae</taxon>
        <taxon>Taenia</taxon>
    </lineage>
</organism>
<evidence type="ECO:0000313" key="2">
    <source>
        <dbReference type="Proteomes" id="UP001651158"/>
    </source>
</evidence>
<name>A0ABR4Q6W5_9CEST</name>